<evidence type="ECO:0000256" key="4">
    <source>
        <dbReference type="SAM" id="MobiDB-lite"/>
    </source>
</evidence>
<dbReference type="InterPro" id="IPR036910">
    <property type="entry name" value="HMG_box_dom_sf"/>
</dbReference>
<dbReference type="InterPro" id="IPR009071">
    <property type="entry name" value="HMG_box_dom"/>
</dbReference>
<keyword evidence="7" id="KW-1185">Reference proteome</keyword>
<feature type="compositionally biased region" description="Basic residues" evidence="4">
    <location>
        <begin position="8"/>
        <end position="17"/>
    </location>
</feature>
<evidence type="ECO:0000256" key="1">
    <source>
        <dbReference type="ARBA" id="ARBA00023125"/>
    </source>
</evidence>
<dbReference type="KEGG" id="bpg:Bathy15g02510"/>
<dbReference type="PANTHER" id="PTHR48112">
    <property type="entry name" value="HIGH MOBILITY GROUP PROTEIN DSP1"/>
    <property type="match status" value="1"/>
</dbReference>
<dbReference type="PRINTS" id="PR00886">
    <property type="entry name" value="HIGHMOBLTY12"/>
</dbReference>
<dbReference type="EMBL" id="FO082264">
    <property type="protein sequence ID" value="CCO19989.1"/>
    <property type="molecule type" value="Genomic_DNA"/>
</dbReference>
<feature type="region of interest" description="Disordered" evidence="4">
    <location>
        <begin position="1"/>
        <end position="23"/>
    </location>
</feature>
<proteinExistence type="predicted"/>
<dbReference type="eggNOG" id="KOG0381">
    <property type="taxonomic scope" value="Eukaryota"/>
</dbReference>
<dbReference type="InterPro" id="IPR050342">
    <property type="entry name" value="HMGB"/>
</dbReference>
<feature type="DNA-binding region" description="HMG box" evidence="3">
    <location>
        <begin position="24"/>
        <end position="92"/>
    </location>
</feature>
<dbReference type="Proteomes" id="UP000198341">
    <property type="component" value="Chromosome 15"/>
</dbReference>
<feature type="domain" description="HMG box" evidence="5">
    <location>
        <begin position="24"/>
        <end position="92"/>
    </location>
</feature>
<dbReference type="SUPFAM" id="SSF47095">
    <property type="entry name" value="HMG-box"/>
    <property type="match status" value="1"/>
</dbReference>
<dbReference type="RefSeq" id="XP_007508903.1">
    <property type="nucleotide sequence ID" value="XM_007508841.1"/>
</dbReference>
<dbReference type="OrthoDB" id="1919336at2759"/>
<dbReference type="PANTHER" id="PTHR48112:SF22">
    <property type="entry name" value="MITOCHONDRIAL TRANSCRIPTION FACTOR A, ISOFORM B"/>
    <property type="match status" value="1"/>
</dbReference>
<accession>K8EPY9</accession>
<dbReference type="AlphaFoldDB" id="K8EPY9"/>
<reference evidence="6 7" key="1">
    <citation type="submission" date="2011-10" db="EMBL/GenBank/DDBJ databases">
        <authorList>
            <person name="Genoscope - CEA"/>
        </authorList>
    </citation>
    <scope>NUCLEOTIDE SEQUENCE [LARGE SCALE GENOMIC DNA]</scope>
    <source>
        <strain evidence="6 7">RCC 1105</strain>
    </source>
</reference>
<dbReference type="GO" id="GO:0003677">
    <property type="term" value="F:DNA binding"/>
    <property type="evidence" value="ECO:0007669"/>
    <property type="project" value="UniProtKB-UniRule"/>
</dbReference>
<evidence type="ECO:0000256" key="3">
    <source>
        <dbReference type="PROSITE-ProRule" id="PRU00267"/>
    </source>
</evidence>
<dbReference type="FunFam" id="1.10.30.10:FF:000016">
    <property type="entry name" value="FACT complex subunit SSRP1"/>
    <property type="match status" value="1"/>
</dbReference>
<evidence type="ECO:0000313" key="6">
    <source>
        <dbReference type="EMBL" id="CCO19989.1"/>
    </source>
</evidence>
<dbReference type="GO" id="GO:0005634">
    <property type="term" value="C:nucleus"/>
    <property type="evidence" value="ECO:0007669"/>
    <property type="project" value="UniProtKB-UniRule"/>
</dbReference>
<dbReference type="STRING" id="41875.K8EPY9"/>
<keyword evidence="1 3" id="KW-0238">DNA-binding</keyword>
<sequence>MAKTPAKSPKKVKKVKKVKDPNAPKRNLSAYFFFMNDQRAKVVKANPDMKVTEVGKKLGELWRAMSDSEKVPYNKKADADKVRYEKAKAAYKPK</sequence>
<dbReference type="Gene3D" id="1.10.30.10">
    <property type="entry name" value="High mobility group box domain"/>
    <property type="match status" value="1"/>
</dbReference>
<evidence type="ECO:0000313" key="7">
    <source>
        <dbReference type="Proteomes" id="UP000198341"/>
    </source>
</evidence>
<dbReference type="GeneID" id="19011601"/>
<dbReference type="Pfam" id="PF00505">
    <property type="entry name" value="HMG_box"/>
    <property type="match status" value="1"/>
</dbReference>
<keyword evidence="2 3" id="KW-0539">Nucleus</keyword>
<evidence type="ECO:0000259" key="5">
    <source>
        <dbReference type="PROSITE" id="PS50118"/>
    </source>
</evidence>
<dbReference type="PROSITE" id="PS50118">
    <property type="entry name" value="HMG_BOX_2"/>
    <property type="match status" value="1"/>
</dbReference>
<dbReference type="SMART" id="SM00398">
    <property type="entry name" value="HMG"/>
    <property type="match status" value="1"/>
</dbReference>
<organism evidence="6 7">
    <name type="scientific">Bathycoccus prasinos</name>
    <dbReference type="NCBI Taxonomy" id="41875"/>
    <lineage>
        <taxon>Eukaryota</taxon>
        <taxon>Viridiplantae</taxon>
        <taxon>Chlorophyta</taxon>
        <taxon>Mamiellophyceae</taxon>
        <taxon>Mamiellales</taxon>
        <taxon>Bathycoccaceae</taxon>
        <taxon>Bathycoccus</taxon>
    </lineage>
</organism>
<protein>
    <submittedName>
        <fullName evidence="6">Nucleosome binding protein</fullName>
    </submittedName>
</protein>
<gene>
    <name evidence="6" type="ordered locus">Bathy15g02510</name>
</gene>
<name>K8EPY9_9CHLO</name>
<evidence type="ECO:0000256" key="2">
    <source>
        <dbReference type="ARBA" id="ARBA00023242"/>
    </source>
</evidence>